<evidence type="ECO:0000313" key="3">
    <source>
        <dbReference type="Proteomes" id="UP000001307"/>
    </source>
</evidence>
<dbReference type="EMBL" id="FN653023">
    <property type="protein sequence ID" value="CBY18141.1"/>
    <property type="molecule type" value="Genomic_DNA"/>
</dbReference>
<keyword evidence="1" id="KW-1133">Transmembrane helix</keyword>
<evidence type="ECO:0000256" key="1">
    <source>
        <dbReference type="SAM" id="Phobius"/>
    </source>
</evidence>
<keyword evidence="3" id="KW-1185">Reference proteome</keyword>
<gene>
    <name evidence="2" type="ORF">GSOID_T00017778001</name>
</gene>
<accession>E4X3D7</accession>
<organism evidence="2">
    <name type="scientific">Oikopleura dioica</name>
    <name type="common">Tunicate</name>
    <dbReference type="NCBI Taxonomy" id="34765"/>
    <lineage>
        <taxon>Eukaryota</taxon>
        <taxon>Metazoa</taxon>
        <taxon>Chordata</taxon>
        <taxon>Tunicata</taxon>
        <taxon>Appendicularia</taxon>
        <taxon>Copelata</taxon>
        <taxon>Oikopleuridae</taxon>
        <taxon>Oikopleura</taxon>
    </lineage>
</organism>
<dbReference type="Proteomes" id="UP000001307">
    <property type="component" value="Unassembled WGS sequence"/>
</dbReference>
<dbReference type="AlphaFoldDB" id="E4X3D7"/>
<dbReference type="InParanoid" id="E4X3D7"/>
<keyword evidence="1" id="KW-0812">Transmembrane</keyword>
<protein>
    <submittedName>
        <fullName evidence="2">Uncharacterized protein</fullName>
    </submittedName>
</protein>
<keyword evidence="1" id="KW-0472">Membrane</keyword>
<sequence>MGLIKTTCNRLVRLYWSSRFIRIFFAALQILFVTIISFTIQCQLDGIPIFTEISIFDLLRYVVDHHVRAVKNFFFQIRYWSYYNQDGLLVVTVPNTLPRMC</sequence>
<evidence type="ECO:0000313" key="2">
    <source>
        <dbReference type="EMBL" id="CBY18141.1"/>
    </source>
</evidence>
<name>E4X3D7_OIKDI</name>
<feature type="transmembrane region" description="Helical" evidence="1">
    <location>
        <begin position="20"/>
        <end position="40"/>
    </location>
</feature>
<proteinExistence type="predicted"/>
<dbReference type="OrthoDB" id="10295477at2759"/>
<reference evidence="2" key="1">
    <citation type="journal article" date="2010" name="Science">
        <title>Plasticity of animal genome architecture unmasked by rapid evolution of a pelagic tunicate.</title>
        <authorList>
            <person name="Denoeud F."/>
            <person name="Henriet S."/>
            <person name="Mungpakdee S."/>
            <person name="Aury J.M."/>
            <person name="Da Silva C."/>
            <person name="Brinkmann H."/>
            <person name="Mikhaleva J."/>
            <person name="Olsen L.C."/>
            <person name="Jubin C."/>
            <person name="Canestro C."/>
            <person name="Bouquet J.M."/>
            <person name="Danks G."/>
            <person name="Poulain J."/>
            <person name="Campsteijn C."/>
            <person name="Adamski M."/>
            <person name="Cross I."/>
            <person name="Yadetie F."/>
            <person name="Muffato M."/>
            <person name="Louis A."/>
            <person name="Butcher S."/>
            <person name="Tsagkogeorga G."/>
            <person name="Konrad A."/>
            <person name="Singh S."/>
            <person name="Jensen M.F."/>
            <person name="Cong E.H."/>
            <person name="Eikeseth-Otteraa H."/>
            <person name="Noel B."/>
            <person name="Anthouard V."/>
            <person name="Porcel B.M."/>
            <person name="Kachouri-Lafond R."/>
            <person name="Nishino A."/>
            <person name="Ugolini M."/>
            <person name="Chourrout P."/>
            <person name="Nishida H."/>
            <person name="Aasland R."/>
            <person name="Huzurbazar S."/>
            <person name="Westhof E."/>
            <person name="Delsuc F."/>
            <person name="Lehrach H."/>
            <person name="Reinhardt R."/>
            <person name="Weissenbach J."/>
            <person name="Roy S.W."/>
            <person name="Artiguenave F."/>
            <person name="Postlethwait J.H."/>
            <person name="Manak J.R."/>
            <person name="Thompson E.M."/>
            <person name="Jaillon O."/>
            <person name="Du Pasquier L."/>
            <person name="Boudinot P."/>
            <person name="Liberles D.A."/>
            <person name="Volff J.N."/>
            <person name="Philippe H."/>
            <person name="Lenhard B."/>
            <person name="Roest Crollius H."/>
            <person name="Wincker P."/>
            <person name="Chourrout D."/>
        </authorList>
    </citation>
    <scope>NUCLEOTIDE SEQUENCE [LARGE SCALE GENOMIC DNA]</scope>
</reference>